<dbReference type="SMART" id="SM00636">
    <property type="entry name" value="Glyco_18"/>
    <property type="match status" value="1"/>
</dbReference>
<gene>
    <name evidence="2" type="ORF">GEMMAAP_05725</name>
</gene>
<dbReference type="SUPFAM" id="SSF51445">
    <property type="entry name" value="(Trans)glycosidases"/>
    <property type="match status" value="1"/>
</dbReference>
<dbReference type="InterPro" id="IPR017853">
    <property type="entry name" value="GH"/>
</dbReference>
<accession>A0A143BHF2</accession>
<dbReference type="Gene3D" id="3.10.50.10">
    <property type="match status" value="1"/>
</dbReference>
<dbReference type="GO" id="GO:0008061">
    <property type="term" value="F:chitin binding"/>
    <property type="evidence" value="ECO:0007669"/>
    <property type="project" value="InterPro"/>
</dbReference>
<dbReference type="GO" id="GO:0005975">
    <property type="term" value="P:carbohydrate metabolic process"/>
    <property type="evidence" value="ECO:0007669"/>
    <property type="project" value="InterPro"/>
</dbReference>
<organism evidence="2 3">
    <name type="scientific">Gemmatimonas phototrophica</name>
    <dbReference type="NCBI Taxonomy" id="1379270"/>
    <lineage>
        <taxon>Bacteria</taxon>
        <taxon>Pseudomonadati</taxon>
        <taxon>Gemmatimonadota</taxon>
        <taxon>Gemmatimonadia</taxon>
        <taxon>Gemmatimonadales</taxon>
        <taxon>Gemmatimonadaceae</taxon>
        <taxon>Gemmatimonas</taxon>
    </lineage>
</organism>
<dbReference type="InterPro" id="IPR001223">
    <property type="entry name" value="Glyco_hydro18_cat"/>
</dbReference>
<dbReference type="Proteomes" id="UP000076404">
    <property type="component" value="Chromosome"/>
</dbReference>
<evidence type="ECO:0000313" key="2">
    <source>
        <dbReference type="EMBL" id="AMW04476.1"/>
    </source>
</evidence>
<dbReference type="EMBL" id="CP011454">
    <property type="protein sequence ID" value="AMW04476.1"/>
    <property type="molecule type" value="Genomic_DNA"/>
</dbReference>
<proteinExistence type="predicted"/>
<keyword evidence="3" id="KW-1185">Reference proteome</keyword>
<dbReference type="InterPro" id="IPR011583">
    <property type="entry name" value="Chitinase_II/V-like_cat"/>
</dbReference>
<dbReference type="InterPro" id="IPR029070">
    <property type="entry name" value="Chitinase_insertion_sf"/>
</dbReference>
<feature type="domain" description="GH18" evidence="1">
    <location>
        <begin position="23"/>
        <end position="350"/>
    </location>
</feature>
<dbReference type="RefSeq" id="WP_026849856.1">
    <property type="nucleotide sequence ID" value="NZ_CP011454.1"/>
</dbReference>
<dbReference type="AlphaFoldDB" id="A0A143BHF2"/>
<evidence type="ECO:0000259" key="1">
    <source>
        <dbReference type="PROSITE" id="PS51910"/>
    </source>
</evidence>
<dbReference type="Pfam" id="PF00704">
    <property type="entry name" value="Glyco_hydro_18"/>
    <property type="match status" value="1"/>
</dbReference>
<dbReference type="PANTHER" id="PTHR46066">
    <property type="entry name" value="CHITINASE DOMAIN-CONTAINING PROTEIN 1 FAMILY MEMBER"/>
    <property type="match status" value="1"/>
</dbReference>
<evidence type="ECO:0000313" key="3">
    <source>
        <dbReference type="Proteomes" id="UP000076404"/>
    </source>
</evidence>
<reference evidence="2 3" key="1">
    <citation type="journal article" date="2014" name="Proc. Natl. Acad. Sci. U.S.A.">
        <title>Functional type 2 photosynthetic reaction centers found in the rare bacterial phylum Gemmatimonadetes.</title>
        <authorList>
            <person name="Zeng Y."/>
            <person name="Feng F."/>
            <person name="Medova H."/>
            <person name="Dean J."/>
            <person name="Koblizek M."/>
        </authorList>
    </citation>
    <scope>NUCLEOTIDE SEQUENCE [LARGE SCALE GENOMIC DNA]</scope>
    <source>
        <strain evidence="2 3">AP64</strain>
    </source>
</reference>
<dbReference type="PANTHER" id="PTHR46066:SF2">
    <property type="entry name" value="CHITINASE DOMAIN-CONTAINING PROTEIN 1"/>
    <property type="match status" value="1"/>
</dbReference>
<protein>
    <recommendedName>
        <fullName evidence="1">GH18 domain-containing protein</fullName>
    </recommendedName>
</protein>
<sequence>MRNFLLLCALCVTGPELAAQRSLEAIWYIRNDSAGIASFATHAASVSIVAPQVYAFDSTGTLRGGTDARIVAIAKAHNVKLMPLVMNPGFDAAVLHTLVSNPAARARAASEMARICREERVHGIQLDLENLHVSDRDAFTNFARVGADSVHAAGCSLSAAVVPSTGSGRGVLPYHHWMHDMWRAAYDYKALAGVLDFLSYMTYAQHTGGSTPGPVAGYPWMLASVQHLLSLGVAPEKISLGLASYSDYWYPHYDPRTGDARARGDDIGYAAVMRIVRDAGATPRWDDTQKAWVAMWERAGVFEHAWIEDARAFREKLQLVRRFGFRGYSVWLMGLEDPETFRIVGPVRKD</sequence>
<name>A0A143BHF2_9BACT</name>
<reference evidence="2 3" key="2">
    <citation type="journal article" date="2016" name="Environ. Microbiol. Rep.">
        <title>Metagenomic evidence for the presence of phototrophic Gemmatimonadetes bacteria in diverse environments.</title>
        <authorList>
            <person name="Zeng Y."/>
            <person name="Baumbach J."/>
            <person name="Barbosa E.G."/>
            <person name="Azevedo V."/>
            <person name="Zhang C."/>
            <person name="Koblizek M."/>
        </authorList>
    </citation>
    <scope>NUCLEOTIDE SEQUENCE [LARGE SCALE GENOMIC DNA]</scope>
    <source>
        <strain evidence="2 3">AP64</strain>
    </source>
</reference>
<dbReference type="OrthoDB" id="9775889at2"/>
<dbReference type="PROSITE" id="PS51910">
    <property type="entry name" value="GH18_2"/>
    <property type="match status" value="1"/>
</dbReference>
<dbReference type="Gene3D" id="3.20.20.80">
    <property type="entry name" value="Glycosidases"/>
    <property type="match status" value="1"/>
</dbReference>
<dbReference type="KEGG" id="gph:GEMMAAP_05725"/>
<dbReference type="eggNOG" id="COG3858">
    <property type="taxonomic scope" value="Bacteria"/>
</dbReference>